<accession>A0A3D9E7E0</accession>
<organism evidence="8 9">
    <name type="scientific">Ectopseudomonas oleovorans</name>
    <name type="common">Pseudomonas oleovorans</name>
    <dbReference type="NCBI Taxonomy" id="301"/>
    <lineage>
        <taxon>Bacteria</taxon>
        <taxon>Pseudomonadati</taxon>
        <taxon>Pseudomonadota</taxon>
        <taxon>Gammaproteobacteria</taxon>
        <taxon>Pseudomonadales</taxon>
        <taxon>Pseudomonadaceae</taxon>
        <taxon>Ectopseudomonas</taxon>
    </lineage>
</organism>
<proteinExistence type="predicted"/>
<evidence type="ECO:0000259" key="7">
    <source>
        <dbReference type="Pfam" id="PF01261"/>
    </source>
</evidence>
<dbReference type="EMBL" id="QRDL01000010">
    <property type="protein sequence ID" value="REC99008.1"/>
    <property type="molecule type" value="Genomic_DNA"/>
</dbReference>
<dbReference type="InterPro" id="IPR013022">
    <property type="entry name" value="Xyl_isomerase-like_TIM-brl"/>
</dbReference>
<keyword evidence="2" id="KW-0963">Cytoplasm</keyword>
<gene>
    <name evidence="8" type="ORF">DFO60_4804</name>
</gene>
<evidence type="ECO:0000313" key="9">
    <source>
        <dbReference type="Proteomes" id="UP000256988"/>
    </source>
</evidence>
<keyword evidence="4" id="KW-0464">Manganese</keyword>
<dbReference type="Proteomes" id="UP000256988">
    <property type="component" value="Unassembled WGS sequence"/>
</dbReference>
<name>A0A3D9E7E0_ECTOL</name>
<protein>
    <submittedName>
        <fullName evidence="8">Xylose isomerase</fullName>
    </submittedName>
</protein>
<dbReference type="Gene3D" id="3.20.20.150">
    <property type="entry name" value="Divalent-metal-dependent TIM barrel enzymes"/>
    <property type="match status" value="1"/>
</dbReference>
<dbReference type="InterPro" id="IPR036237">
    <property type="entry name" value="Xyl_isomerase-like_sf"/>
</dbReference>
<dbReference type="PANTHER" id="PTHR30268:SF0">
    <property type="entry name" value="L-RHAMNOSE ISOMERASE"/>
    <property type="match status" value="1"/>
</dbReference>
<dbReference type="GO" id="GO:0005975">
    <property type="term" value="P:carbohydrate metabolic process"/>
    <property type="evidence" value="ECO:0007669"/>
    <property type="project" value="InterPro"/>
</dbReference>
<keyword evidence="3" id="KW-0479">Metal-binding</keyword>
<comment type="caution">
    <text evidence="8">The sequence shown here is derived from an EMBL/GenBank/DDBJ whole genome shotgun (WGS) entry which is preliminary data.</text>
</comment>
<dbReference type="Pfam" id="PF01261">
    <property type="entry name" value="AP_endonuc_2"/>
    <property type="match status" value="1"/>
</dbReference>
<feature type="domain" description="Xylose isomerase-like TIM barrel" evidence="7">
    <location>
        <begin position="59"/>
        <end position="292"/>
    </location>
</feature>
<reference evidence="8 9" key="1">
    <citation type="submission" date="2018-07" db="EMBL/GenBank/DDBJ databases">
        <title>Genome sequencing of rice bacterial endophytes.</title>
        <authorList>
            <person name="Venturi V."/>
        </authorList>
    </citation>
    <scope>NUCLEOTIDE SEQUENCE [LARGE SCALE GENOMIC DNA]</scope>
    <source>
        <strain evidence="8 9">AG1002</strain>
    </source>
</reference>
<dbReference type="GO" id="GO:0046872">
    <property type="term" value="F:metal ion binding"/>
    <property type="evidence" value="ECO:0007669"/>
    <property type="project" value="UniProtKB-KW"/>
</dbReference>
<keyword evidence="5 8" id="KW-0413">Isomerase</keyword>
<dbReference type="InterPro" id="IPR050337">
    <property type="entry name" value="L-rhamnose_isomerase"/>
</dbReference>
<evidence type="ECO:0000313" key="8">
    <source>
        <dbReference type="EMBL" id="REC99008.1"/>
    </source>
</evidence>
<dbReference type="GO" id="GO:0009045">
    <property type="term" value="F:xylose isomerase activity"/>
    <property type="evidence" value="ECO:0007669"/>
    <property type="project" value="InterPro"/>
</dbReference>
<dbReference type="PROSITE" id="PS51415">
    <property type="entry name" value="XYLOSE_ISOMERASE"/>
    <property type="match status" value="1"/>
</dbReference>
<evidence type="ECO:0000256" key="4">
    <source>
        <dbReference type="ARBA" id="ARBA00023211"/>
    </source>
</evidence>
<sequence length="330" mass="36549">MGFLMTELKFATRLNSFASGAHLYWPDQQGKPSVMQMIARAGTAKGLTHLDLNYPQHLTTDIKTLRHGIEDAGLAVNGMQMRWDAPQFKIGAFTHPDASIRREAIELTKRGIDAGREFGASLMTLWMGQDGFDYCFQADYKKIWEDAVSAVREVAEYAPDVDVSIEYKPNEPRAYSIFPNATTCLLAVEEAGCANLGITLDFAHVLFANEVPAFAAAMVARRSRLLGLDLNDGWGKRDDGLMVGSVNPRATLEFLWQMQRDGYKGAYYFDTFPDASGLDPVREAETNIAMVKRLLKLSTRLNDNPALAEAISRQDAVASQQIVNDILLAS</sequence>
<evidence type="ECO:0000256" key="3">
    <source>
        <dbReference type="ARBA" id="ARBA00022723"/>
    </source>
</evidence>
<dbReference type="PANTHER" id="PTHR30268">
    <property type="entry name" value="L-RHAMNOSE ISOMERASE"/>
    <property type="match status" value="1"/>
</dbReference>
<dbReference type="InterPro" id="IPR001998">
    <property type="entry name" value="Xylose_isomerase"/>
</dbReference>
<evidence type="ECO:0000256" key="2">
    <source>
        <dbReference type="ARBA" id="ARBA00022490"/>
    </source>
</evidence>
<evidence type="ECO:0000256" key="6">
    <source>
        <dbReference type="ARBA" id="ARBA00023277"/>
    </source>
</evidence>
<keyword evidence="6" id="KW-0119">Carbohydrate metabolism</keyword>
<evidence type="ECO:0000256" key="1">
    <source>
        <dbReference type="ARBA" id="ARBA00004496"/>
    </source>
</evidence>
<comment type="subcellular location">
    <subcellularLocation>
        <location evidence="1">Cytoplasm</location>
    </subcellularLocation>
</comment>
<dbReference type="SUPFAM" id="SSF51658">
    <property type="entry name" value="Xylose isomerase-like"/>
    <property type="match status" value="1"/>
</dbReference>
<dbReference type="AlphaFoldDB" id="A0A3D9E7E0"/>
<evidence type="ECO:0000256" key="5">
    <source>
        <dbReference type="ARBA" id="ARBA00023235"/>
    </source>
</evidence>